<dbReference type="Gene3D" id="1.10.260.40">
    <property type="entry name" value="lambda repressor-like DNA-binding domains"/>
    <property type="match status" value="2"/>
</dbReference>
<name>A0AAX0B083_CLOBE</name>
<reference evidence="3" key="1">
    <citation type="submission" date="2020-05" db="EMBL/GenBank/DDBJ databases">
        <authorList>
            <person name="Brown S."/>
            <person name="Huntemann M."/>
            <person name="Clum A."/>
            <person name="Spunde A."/>
            <person name="Palaniappan K."/>
            <person name="Ritter S."/>
            <person name="Mikhailova N."/>
            <person name="Chen I.-M."/>
            <person name="Stamatis D."/>
            <person name="Reddy T."/>
            <person name="O'Malley R."/>
            <person name="Daum C."/>
            <person name="Shapiro N."/>
            <person name="Ivanova N."/>
            <person name="Kyrpides N."/>
            <person name="Woyke T."/>
        </authorList>
    </citation>
    <scope>NUCLEOTIDE SEQUENCE</scope>
    <source>
        <strain evidence="3">DJ080</strain>
    </source>
</reference>
<evidence type="ECO:0000256" key="1">
    <source>
        <dbReference type="ARBA" id="ARBA00023125"/>
    </source>
</evidence>
<gene>
    <name evidence="3" type="ORF">B0H41_002409</name>
</gene>
<organism evidence="3 4">
    <name type="scientific">Clostridium beijerinckii</name>
    <name type="common">Clostridium MP</name>
    <dbReference type="NCBI Taxonomy" id="1520"/>
    <lineage>
        <taxon>Bacteria</taxon>
        <taxon>Bacillati</taxon>
        <taxon>Bacillota</taxon>
        <taxon>Clostridia</taxon>
        <taxon>Eubacteriales</taxon>
        <taxon>Clostridiaceae</taxon>
        <taxon>Clostridium</taxon>
    </lineage>
</organism>
<evidence type="ECO:0000313" key="4">
    <source>
        <dbReference type="Proteomes" id="UP001193748"/>
    </source>
</evidence>
<dbReference type="PANTHER" id="PTHR46558:SF11">
    <property type="entry name" value="HTH-TYPE TRANSCRIPTIONAL REGULATOR XRE"/>
    <property type="match status" value="1"/>
</dbReference>
<reference evidence="3" key="2">
    <citation type="journal article" date="2022" name="Nat. Biotechnol.">
        <title>Carbon-negative production of acetone and isopropanol by gas fermentation at industrial pilot scale.</title>
        <authorList>
            <person name="Liew F.E."/>
            <person name="Nogle R."/>
            <person name="Abdalla T."/>
            <person name="Rasor B.J."/>
            <person name="Canter C."/>
            <person name="Jensen R.O."/>
            <person name="Wang L."/>
            <person name="Strutz J."/>
            <person name="Chirania P."/>
            <person name="De Tissera S."/>
            <person name="Mueller A.P."/>
            <person name="Ruan Z."/>
            <person name="Gao A."/>
            <person name="Tran L."/>
            <person name="Engle N.L."/>
            <person name="Bromley J.C."/>
            <person name="Daniell J."/>
            <person name="Conrado R."/>
            <person name="Tschaplinski T.J."/>
            <person name="Giannone R.J."/>
            <person name="Hettich R.L."/>
            <person name="Karim A.S."/>
            <person name="Simpson S.D."/>
            <person name="Brown S.D."/>
            <person name="Leang C."/>
            <person name="Jewett M.C."/>
            <person name="Kopke M."/>
        </authorList>
    </citation>
    <scope>NUCLEOTIDE SEQUENCE</scope>
    <source>
        <strain evidence="3">DJ080</strain>
    </source>
</reference>
<dbReference type="Pfam" id="PF13443">
    <property type="entry name" value="HTH_26"/>
    <property type="match status" value="1"/>
</dbReference>
<dbReference type="CDD" id="cd00093">
    <property type="entry name" value="HTH_XRE"/>
    <property type="match status" value="1"/>
</dbReference>
<feature type="domain" description="HTH cro/C1-type" evidence="2">
    <location>
        <begin position="6"/>
        <end position="60"/>
    </location>
</feature>
<dbReference type="Proteomes" id="UP001193748">
    <property type="component" value="Unassembled WGS sequence"/>
</dbReference>
<dbReference type="InterPro" id="IPR010982">
    <property type="entry name" value="Lambda_DNA-bd_dom_sf"/>
</dbReference>
<dbReference type="AlphaFoldDB" id="A0AAX0B083"/>
<dbReference type="SMART" id="SM00530">
    <property type="entry name" value="HTH_XRE"/>
    <property type="match status" value="2"/>
</dbReference>
<keyword evidence="1" id="KW-0238">DNA-binding</keyword>
<protein>
    <submittedName>
        <fullName evidence="3">Transcriptional regulator with XRE-family HTH domain</fullName>
    </submittedName>
</protein>
<dbReference type="SUPFAM" id="SSF47413">
    <property type="entry name" value="lambda repressor-like DNA-binding domains"/>
    <property type="match status" value="2"/>
</dbReference>
<dbReference type="RefSeq" id="WP_173710930.1">
    <property type="nucleotide sequence ID" value="NZ_JABSWW010000001.1"/>
</dbReference>
<proteinExistence type="predicted"/>
<evidence type="ECO:0000259" key="2">
    <source>
        <dbReference type="PROSITE" id="PS50943"/>
    </source>
</evidence>
<dbReference type="PROSITE" id="PS50943">
    <property type="entry name" value="HTH_CROC1"/>
    <property type="match status" value="2"/>
</dbReference>
<dbReference type="GO" id="GO:0003677">
    <property type="term" value="F:DNA binding"/>
    <property type="evidence" value="ECO:0007669"/>
    <property type="project" value="UniProtKB-KW"/>
</dbReference>
<sequence length="374" mass="43683">MIKDNLKIIRKAIGISQRELGRQIKMSGQYIAKIEKGERTPTIDTLSKIAGVLNVELSELLERPKFTSEIFLEKIDKKNIISNKMINECKLDASRLKSALLNESSYIVDDYYNVGMYLGFSKGFLEKRKNIDLEIYKIIATDDYNNYINKISQKYDSWIMNLFSQNISMNNGYLSKNLIKLRDDNNISQKKLSKILGIDQEEIQELEIENNSTYSVDLIYKIASYFDVAPIKLLEWDLSDEYQDYARMSELSNDLRNQARKKDDNYKTDKYFKQLFIKPSEWEESSKTDKSELTTEVAFLTLCESCGFKIRVECDDITGTLGEHHIISYGNINFTISNEKYKRLRKTIFENITKEIINSQYYDTIDEKLKETES</sequence>
<evidence type="ECO:0000313" key="3">
    <source>
        <dbReference type="EMBL" id="NRT88730.1"/>
    </source>
</evidence>
<comment type="caution">
    <text evidence="3">The sequence shown here is derived from an EMBL/GenBank/DDBJ whole genome shotgun (WGS) entry which is preliminary data.</text>
</comment>
<dbReference type="PANTHER" id="PTHR46558">
    <property type="entry name" value="TRACRIPTIONAL REGULATORY PROTEIN-RELATED-RELATED"/>
    <property type="match status" value="1"/>
</dbReference>
<feature type="domain" description="HTH cro/C1-type" evidence="2">
    <location>
        <begin position="178"/>
        <end position="233"/>
    </location>
</feature>
<dbReference type="Pfam" id="PF01381">
    <property type="entry name" value="HTH_3"/>
    <property type="match status" value="1"/>
</dbReference>
<accession>A0AAX0B083</accession>
<dbReference type="InterPro" id="IPR001387">
    <property type="entry name" value="Cro/C1-type_HTH"/>
</dbReference>
<dbReference type="EMBL" id="JABSWW010000001">
    <property type="protein sequence ID" value="NRT88730.1"/>
    <property type="molecule type" value="Genomic_DNA"/>
</dbReference>